<keyword evidence="2" id="KW-0378">Hydrolase</keyword>
<dbReference type="Gene3D" id="2.40.30.10">
    <property type="entry name" value="Translation factors"/>
    <property type="match status" value="1"/>
</dbReference>
<comment type="caution">
    <text evidence="5">The sequence shown here is derived from an EMBL/GenBank/DDBJ whole genome shotgun (WGS) entry which is preliminary data.</text>
</comment>
<evidence type="ECO:0000313" key="6">
    <source>
        <dbReference type="Proteomes" id="UP001298681"/>
    </source>
</evidence>
<accession>A0ABS9MI36</accession>
<proteinExistence type="inferred from homology"/>
<dbReference type="InterPro" id="IPR001539">
    <property type="entry name" value="Peptidase_U32"/>
</dbReference>
<keyword evidence="1" id="KW-0645">Protease</keyword>
<organism evidence="5 6">
    <name type="scientific">Anaeromassilibacillus senegalensis</name>
    <dbReference type="NCBI Taxonomy" id="1673717"/>
    <lineage>
        <taxon>Bacteria</taxon>
        <taxon>Bacillati</taxon>
        <taxon>Bacillota</taxon>
        <taxon>Clostridia</taxon>
        <taxon>Eubacteriales</taxon>
        <taxon>Acutalibacteraceae</taxon>
        <taxon>Anaeromassilibacillus</taxon>
    </lineage>
</organism>
<dbReference type="EMBL" id="JAKNHQ010000005">
    <property type="protein sequence ID" value="MCG4610396.1"/>
    <property type="molecule type" value="Genomic_DNA"/>
</dbReference>
<dbReference type="Proteomes" id="UP001298681">
    <property type="component" value="Unassembled WGS sequence"/>
</dbReference>
<comment type="similarity">
    <text evidence="3">Belongs to the peptidase U32 family.</text>
</comment>
<evidence type="ECO:0000256" key="2">
    <source>
        <dbReference type="ARBA" id="ARBA00022801"/>
    </source>
</evidence>
<dbReference type="RefSeq" id="WP_191362254.1">
    <property type="nucleotide sequence ID" value="NZ_JAKNHQ010000005.1"/>
</dbReference>
<feature type="domain" description="Peptidase family U32 C-terminal" evidence="4">
    <location>
        <begin position="324"/>
        <end position="404"/>
    </location>
</feature>
<gene>
    <name evidence="5" type="ORF">L0P57_05560</name>
</gene>
<keyword evidence="6" id="KW-1185">Reference proteome</keyword>
<dbReference type="Pfam" id="PF16325">
    <property type="entry name" value="Peptidase_U32_C"/>
    <property type="match status" value="1"/>
</dbReference>
<evidence type="ECO:0000256" key="1">
    <source>
        <dbReference type="ARBA" id="ARBA00022670"/>
    </source>
</evidence>
<dbReference type="PANTHER" id="PTHR30217">
    <property type="entry name" value="PEPTIDASE U32 FAMILY"/>
    <property type="match status" value="1"/>
</dbReference>
<evidence type="ECO:0000259" key="4">
    <source>
        <dbReference type="Pfam" id="PF16325"/>
    </source>
</evidence>
<sequence length="411" mass="45908">MSDIRDNRPELLAPAGDMECLRAALDFGADAVYLAGQMFGMRTAPSNFTREELQTAVALAHARGVRVYVTCNTVPRNKEIDLLPDYLAFLQEAGVDALIVTDLGVIDLAKRYAPKVELHVSTQAGITNYAAANAFYQLGAKRVVLARETTMEEIAEIRAKTPKDLEIEAFVHGAMCMSFSGRCLLSNYMAGRDANRGACAQPCRWKYALVEEKRPGQYMPIYQEGEGSYILNSKDMCMVRHLPELLRAGVTSLKIEGRAKSSYYVAVTTNAYRWALDELEQHPDTPVSPWIVEELDKISHRPYSTGFYLGGEPGQETVQGGYVRNYEVIAVCEDYHDGIAILSQRNRFFRGETADVLEVGEQPFDLPLDELFDQDGQPIESAPHATMTVLLKTERPLKRGAILRHRRTEDS</sequence>
<reference evidence="5 6" key="1">
    <citation type="submission" date="2022-01" db="EMBL/GenBank/DDBJ databases">
        <title>Collection of gut derived symbiotic bacterial strains cultured from healthy donors.</title>
        <authorList>
            <person name="Lin H."/>
            <person name="Kohout C."/>
            <person name="Waligurski E."/>
            <person name="Pamer E.G."/>
        </authorList>
    </citation>
    <scope>NUCLEOTIDE SEQUENCE [LARGE SCALE GENOMIC DNA]</scope>
    <source>
        <strain evidence="5 6">DFI.7.58</strain>
    </source>
</reference>
<protein>
    <submittedName>
        <fullName evidence="5">U32 family peptidase</fullName>
    </submittedName>
</protein>
<evidence type="ECO:0000256" key="3">
    <source>
        <dbReference type="ARBA" id="ARBA00038374"/>
    </source>
</evidence>
<name>A0ABS9MI36_9FIRM</name>
<dbReference type="Pfam" id="PF01136">
    <property type="entry name" value="Peptidase_U32"/>
    <property type="match status" value="1"/>
</dbReference>
<dbReference type="SUPFAM" id="SSF51412">
    <property type="entry name" value="Inosine monophosphate dehydrogenase (IMPDH)"/>
    <property type="match status" value="1"/>
</dbReference>
<dbReference type="InterPro" id="IPR051454">
    <property type="entry name" value="RNA/ubiquinone_mod_enzymes"/>
</dbReference>
<evidence type="ECO:0000313" key="5">
    <source>
        <dbReference type="EMBL" id="MCG4610396.1"/>
    </source>
</evidence>
<dbReference type="InterPro" id="IPR032525">
    <property type="entry name" value="Peptidase_U32_C"/>
</dbReference>
<dbReference type="PROSITE" id="PS01276">
    <property type="entry name" value="PEPTIDASE_U32"/>
    <property type="match status" value="1"/>
</dbReference>
<dbReference type="PANTHER" id="PTHR30217:SF6">
    <property type="entry name" value="TRNA HYDROXYLATION PROTEIN P"/>
    <property type="match status" value="1"/>
</dbReference>